<dbReference type="PANTHER" id="PTHR37816:SF3">
    <property type="entry name" value="MODULATES DNA TOPOLOGY"/>
    <property type="match status" value="1"/>
</dbReference>
<sequence length="169" mass="19954">MKIAIIGYSGGGKSTLASKLADAYNIPKLHLDQLQFLPDWQSRLQSEVAQDVKIFLDNHPEWVIDGNYSFAHYDRRMAEADQIIFLNFNRIQSLWRAVKRYQTFKGRVRDSSAPGCPEQLDWEFIYWILWKGRSRRAKQRYQELIEKYPKKVIVLKNQTDIDLFLEKLG</sequence>
<comment type="caution">
    <text evidence="1">The sequence shown here is derived from an EMBL/GenBank/DDBJ whole genome shotgun (WGS) entry which is preliminary data.</text>
</comment>
<proteinExistence type="predicted"/>
<dbReference type="PANTHER" id="PTHR37816">
    <property type="entry name" value="YALI0E33011P"/>
    <property type="match status" value="1"/>
</dbReference>
<gene>
    <name evidence="1" type="ORF">J2S23_001740</name>
</gene>
<name>A0ABT9YT62_9STRE</name>
<organism evidence="1 2">
    <name type="scientific">Streptococcus moroccensis</name>
    <dbReference type="NCBI Taxonomy" id="1451356"/>
    <lineage>
        <taxon>Bacteria</taxon>
        <taxon>Bacillati</taxon>
        <taxon>Bacillota</taxon>
        <taxon>Bacilli</taxon>
        <taxon>Lactobacillales</taxon>
        <taxon>Streptococcaceae</taxon>
        <taxon>Streptococcus</taxon>
    </lineage>
</organism>
<dbReference type="Gene3D" id="3.40.50.300">
    <property type="entry name" value="P-loop containing nucleotide triphosphate hydrolases"/>
    <property type="match status" value="1"/>
</dbReference>
<keyword evidence="1" id="KW-0418">Kinase</keyword>
<evidence type="ECO:0000313" key="2">
    <source>
        <dbReference type="Proteomes" id="UP001223079"/>
    </source>
</evidence>
<dbReference type="InterPro" id="IPR052922">
    <property type="entry name" value="Cytidylate_Kinase-2"/>
</dbReference>
<evidence type="ECO:0000313" key="1">
    <source>
        <dbReference type="EMBL" id="MDQ0223165.1"/>
    </source>
</evidence>
<dbReference type="GO" id="GO:0016301">
    <property type="term" value="F:kinase activity"/>
    <property type="evidence" value="ECO:0007669"/>
    <property type="project" value="UniProtKB-KW"/>
</dbReference>
<accession>A0ABT9YT62</accession>
<dbReference type="InterPro" id="IPR027417">
    <property type="entry name" value="P-loop_NTPase"/>
</dbReference>
<keyword evidence="1" id="KW-0808">Transferase</keyword>
<dbReference type="Proteomes" id="UP001223079">
    <property type="component" value="Unassembled WGS sequence"/>
</dbReference>
<dbReference type="SUPFAM" id="SSF52540">
    <property type="entry name" value="P-loop containing nucleoside triphosphate hydrolases"/>
    <property type="match status" value="1"/>
</dbReference>
<reference evidence="1 2" key="1">
    <citation type="submission" date="2023-07" db="EMBL/GenBank/DDBJ databases">
        <title>Genomic Encyclopedia of Type Strains, Phase IV (KMG-IV): sequencing the most valuable type-strain genomes for metagenomic binning, comparative biology and taxonomic classification.</title>
        <authorList>
            <person name="Goeker M."/>
        </authorList>
    </citation>
    <scope>NUCLEOTIDE SEQUENCE [LARGE SCALE GENOMIC DNA]</scope>
    <source>
        <strain evidence="1 2">DSM 105143</strain>
    </source>
</reference>
<keyword evidence="2" id="KW-1185">Reference proteome</keyword>
<dbReference type="RefSeq" id="WP_307122319.1">
    <property type="nucleotide sequence ID" value="NZ_JAUSTM010000018.1"/>
</dbReference>
<protein>
    <submittedName>
        <fullName evidence="1">Adenylate kinase family enzyme</fullName>
    </submittedName>
</protein>
<dbReference type="NCBIfam" id="NF005576">
    <property type="entry name" value="PRK07261.1"/>
    <property type="match status" value="1"/>
</dbReference>
<dbReference type="EMBL" id="JAUSTM010000018">
    <property type="protein sequence ID" value="MDQ0223165.1"/>
    <property type="molecule type" value="Genomic_DNA"/>
</dbReference>